<dbReference type="InterPro" id="IPR042092">
    <property type="entry name" value="PsdUridine_s_RsuA/RluB/E/F_cat"/>
</dbReference>
<reference evidence="10 11" key="1">
    <citation type="submission" date="2021-11" db="EMBL/GenBank/DDBJ databases">
        <authorList>
            <person name="Liang Q."/>
            <person name="Mou H."/>
            <person name="Liu Z."/>
        </authorList>
    </citation>
    <scope>NUCLEOTIDE SEQUENCE [LARGE SCALE GENOMIC DNA]</scope>
    <source>
        <strain evidence="10 11">CHU3</strain>
    </source>
</reference>
<dbReference type="PROSITE" id="PS01149">
    <property type="entry name" value="PSI_RSU"/>
    <property type="match status" value="1"/>
</dbReference>
<dbReference type="CDD" id="cd02553">
    <property type="entry name" value="PseudoU_synth_RsuA"/>
    <property type="match status" value="1"/>
</dbReference>
<evidence type="ECO:0000256" key="3">
    <source>
        <dbReference type="ARBA" id="ARBA00023235"/>
    </source>
</evidence>
<evidence type="ECO:0000313" key="11">
    <source>
        <dbReference type="Proteomes" id="UP001209701"/>
    </source>
</evidence>
<dbReference type="InterPro" id="IPR018496">
    <property type="entry name" value="PsdUridine_synth_RsuA/RluB_CS"/>
</dbReference>
<keyword evidence="11" id="KW-1185">Reference proteome</keyword>
<feature type="region of interest" description="Disordered" evidence="8">
    <location>
        <begin position="156"/>
        <end position="176"/>
    </location>
</feature>
<dbReference type="PANTHER" id="PTHR47683">
    <property type="entry name" value="PSEUDOURIDINE SYNTHASE FAMILY PROTEIN-RELATED"/>
    <property type="match status" value="1"/>
</dbReference>
<dbReference type="InterPro" id="IPR050343">
    <property type="entry name" value="RsuA_PseudoU_synthase"/>
</dbReference>
<comment type="function">
    <text evidence="5">Responsible for synthesis of pseudouridine from uracil-516 in 16S ribosomal RNA.</text>
</comment>
<organism evidence="10 11">
    <name type="scientific">Roseateles oligotrophus</name>
    <dbReference type="NCBI Taxonomy" id="1769250"/>
    <lineage>
        <taxon>Bacteria</taxon>
        <taxon>Pseudomonadati</taxon>
        <taxon>Pseudomonadota</taxon>
        <taxon>Betaproteobacteria</taxon>
        <taxon>Burkholderiales</taxon>
        <taxon>Sphaerotilaceae</taxon>
        <taxon>Roseateles</taxon>
    </lineage>
</organism>
<sequence length="252" mass="27780">MHIAQILFSQGFGSRRLCSGLLFNGEVSVGGHVIADPWEEFETEGLEFEVSGKTWPYYAKALILLNKPSGYECSRKPKHHPSVMNLLPAPLRERDAQPIGRLDEDTTGLLLLTDDGALIHKLTSPKHHVPKVYEAQCKHPVTPEMVAQLLAGVELREPESSKPPGSPGGKPERTVPYKPEQVRAEGAEAFGTHGLRLTLIEGKYHQVKRMVAAVGNRVESLHRPQFGALTLPPDLKPGEWIWISSPSLITPT</sequence>
<dbReference type="EMBL" id="JAJIRN010000006">
    <property type="protein sequence ID" value="MCV2369275.1"/>
    <property type="molecule type" value="Genomic_DNA"/>
</dbReference>
<dbReference type="InterPro" id="IPR000748">
    <property type="entry name" value="PsdUridine_synth_RsuA/RluB/E/F"/>
</dbReference>
<dbReference type="PROSITE" id="PS50889">
    <property type="entry name" value="S4"/>
    <property type="match status" value="1"/>
</dbReference>
<keyword evidence="2 6" id="KW-0694">RNA-binding</keyword>
<dbReference type="RefSeq" id="WP_263572073.1">
    <property type="nucleotide sequence ID" value="NZ_JAJIRN010000006.1"/>
</dbReference>
<evidence type="ECO:0000256" key="5">
    <source>
        <dbReference type="ARBA" id="ARBA00037590"/>
    </source>
</evidence>
<dbReference type="SUPFAM" id="SSF55120">
    <property type="entry name" value="Pseudouridine synthase"/>
    <property type="match status" value="1"/>
</dbReference>
<comment type="caution">
    <text evidence="10">The sequence shown here is derived from an EMBL/GenBank/DDBJ whole genome shotgun (WGS) entry which is preliminary data.</text>
</comment>
<name>A0ABT2YGT8_9BURK</name>
<dbReference type="EC" id="5.4.99.-" evidence="7"/>
<dbReference type="NCBIfam" id="TIGR00093">
    <property type="entry name" value="pseudouridine synthase"/>
    <property type="match status" value="1"/>
</dbReference>
<evidence type="ECO:0000256" key="1">
    <source>
        <dbReference type="ARBA" id="ARBA00008348"/>
    </source>
</evidence>
<dbReference type="Gene3D" id="3.30.70.1560">
    <property type="entry name" value="Alpha-L RNA-binding motif"/>
    <property type="match status" value="1"/>
</dbReference>
<dbReference type="InterPro" id="IPR006145">
    <property type="entry name" value="PsdUridine_synth_RsuA/RluA"/>
</dbReference>
<evidence type="ECO:0000256" key="2">
    <source>
        <dbReference type="ARBA" id="ARBA00022884"/>
    </source>
</evidence>
<accession>A0ABT2YGT8</accession>
<evidence type="ECO:0000256" key="6">
    <source>
        <dbReference type="PROSITE-ProRule" id="PRU00182"/>
    </source>
</evidence>
<feature type="domain" description="Pseudouridine synthase RsuA/RluA-like" evidence="9">
    <location>
        <begin position="62"/>
        <end position="213"/>
    </location>
</feature>
<evidence type="ECO:0000256" key="4">
    <source>
        <dbReference type="ARBA" id="ARBA00036749"/>
    </source>
</evidence>
<gene>
    <name evidence="10" type="ORF">LNV07_14410</name>
</gene>
<evidence type="ECO:0000256" key="7">
    <source>
        <dbReference type="RuleBase" id="RU003887"/>
    </source>
</evidence>
<dbReference type="Gene3D" id="3.30.70.580">
    <property type="entry name" value="Pseudouridine synthase I, catalytic domain, N-terminal subdomain"/>
    <property type="match status" value="1"/>
</dbReference>
<comment type="similarity">
    <text evidence="1 7">Belongs to the pseudouridine synthase RsuA family.</text>
</comment>
<dbReference type="Proteomes" id="UP001209701">
    <property type="component" value="Unassembled WGS sequence"/>
</dbReference>
<evidence type="ECO:0000313" key="10">
    <source>
        <dbReference type="EMBL" id="MCV2369275.1"/>
    </source>
</evidence>
<proteinExistence type="inferred from homology"/>
<protein>
    <recommendedName>
        <fullName evidence="7">Pseudouridine synthase</fullName>
        <ecNumber evidence="7">5.4.99.-</ecNumber>
    </recommendedName>
</protein>
<dbReference type="InterPro" id="IPR020094">
    <property type="entry name" value="TruA/RsuA/RluB/E/F_N"/>
</dbReference>
<dbReference type="PANTHER" id="PTHR47683:SF4">
    <property type="entry name" value="PSEUDOURIDINE SYNTHASE"/>
    <property type="match status" value="1"/>
</dbReference>
<evidence type="ECO:0000259" key="9">
    <source>
        <dbReference type="Pfam" id="PF00849"/>
    </source>
</evidence>
<dbReference type="Pfam" id="PF00849">
    <property type="entry name" value="PseudoU_synth_2"/>
    <property type="match status" value="1"/>
</dbReference>
<keyword evidence="3 7" id="KW-0413">Isomerase</keyword>
<dbReference type="InterPro" id="IPR020103">
    <property type="entry name" value="PsdUridine_synth_cat_dom_sf"/>
</dbReference>
<evidence type="ECO:0000256" key="8">
    <source>
        <dbReference type="SAM" id="MobiDB-lite"/>
    </source>
</evidence>
<comment type="catalytic activity">
    <reaction evidence="4">
        <text>uridine(516) in 16S rRNA = pseudouridine(516) in 16S rRNA</text>
        <dbReference type="Rhea" id="RHEA:38867"/>
        <dbReference type="Rhea" id="RHEA-COMP:10089"/>
        <dbReference type="Rhea" id="RHEA-COMP:10090"/>
        <dbReference type="ChEBI" id="CHEBI:65314"/>
        <dbReference type="ChEBI" id="CHEBI:65315"/>
        <dbReference type="EC" id="5.4.99.19"/>
    </reaction>
</comment>